<evidence type="ECO:0000259" key="6">
    <source>
        <dbReference type="Pfam" id="PF02668"/>
    </source>
</evidence>
<keyword evidence="3" id="KW-0223">Dioxygenase</keyword>
<evidence type="ECO:0000313" key="8">
    <source>
        <dbReference type="Proteomes" id="UP001432216"/>
    </source>
</evidence>
<dbReference type="Pfam" id="PF02668">
    <property type="entry name" value="TauD"/>
    <property type="match status" value="1"/>
</dbReference>
<dbReference type="InterPro" id="IPR003819">
    <property type="entry name" value="TauD/TfdA-like"/>
</dbReference>
<gene>
    <name evidence="7" type="ORF">IAS62_001534</name>
</gene>
<keyword evidence="2" id="KW-0479">Metal-binding</keyword>
<dbReference type="InterPro" id="IPR042098">
    <property type="entry name" value="TauD-like_sf"/>
</dbReference>
<evidence type="ECO:0000313" key="7">
    <source>
        <dbReference type="EMBL" id="WVO20241.1"/>
    </source>
</evidence>
<proteinExistence type="inferred from homology"/>
<keyword evidence="5" id="KW-0408">Iron</keyword>
<evidence type="ECO:0000256" key="2">
    <source>
        <dbReference type="ARBA" id="ARBA00022723"/>
    </source>
</evidence>
<keyword evidence="4" id="KW-0560">Oxidoreductase</keyword>
<keyword evidence="8" id="KW-1185">Reference proteome</keyword>
<dbReference type="PANTHER" id="PTHR30468:SF10">
    <property type="entry name" value="TAUD_TFDA-LIKE DOMAIN-CONTAINING PROTEIN"/>
    <property type="match status" value="1"/>
</dbReference>
<organism evidence="7 8">
    <name type="scientific">Cryptococcus decagattii</name>
    <dbReference type="NCBI Taxonomy" id="1859122"/>
    <lineage>
        <taxon>Eukaryota</taxon>
        <taxon>Fungi</taxon>
        <taxon>Dikarya</taxon>
        <taxon>Basidiomycota</taxon>
        <taxon>Agaricomycotina</taxon>
        <taxon>Tremellomycetes</taxon>
        <taxon>Tremellales</taxon>
        <taxon>Cryptococcaceae</taxon>
        <taxon>Cryptococcus</taxon>
        <taxon>Cryptococcus gattii species complex</taxon>
    </lineage>
</organism>
<dbReference type="RefSeq" id="XP_064719481.1">
    <property type="nucleotide sequence ID" value="XM_064863409.1"/>
</dbReference>
<evidence type="ECO:0000256" key="1">
    <source>
        <dbReference type="ARBA" id="ARBA00005896"/>
    </source>
</evidence>
<evidence type="ECO:0000256" key="5">
    <source>
        <dbReference type="ARBA" id="ARBA00023004"/>
    </source>
</evidence>
<evidence type="ECO:0000256" key="4">
    <source>
        <dbReference type="ARBA" id="ARBA00023002"/>
    </source>
</evidence>
<dbReference type="Gene3D" id="3.60.130.10">
    <property type="entry name" value="Clavaminate synthase-like"/>
    <property type="match status" value="1"/>
</dbReference>
<dbReference type="InterPro" id="IPR051323">
    <property type="entry name" value="AtsK-like"/>
</dbReference>
<dbReference type="SUPFAM" id="SSF51197">
    <property type="entry name" value="Clavaminate synthase-like"/>
    <property type="match status" value="1"/>
</dbReference>
<sequence>MTLFGRDLWVVHSGILMFPLNPTLLTTPPFRSEPFPRAVVTLSGLPLMRPTTVFLPHTEPSSKISLPPTSVKISWTSTSPVTGWKGLFVNRVFTKKINELTQQESDSLLEFLFEHVTGNHDIQVRFRWEENNLAIWDNRCTFHAAT</sequence>
<protein>
    <recommendedName>
        <fullName evidence="6">TauD/TfdA-like domain-containing protein</fullName>
    </recommendedName>
</protein>
<dbReference type="Proteomes" id="UP001432216">
    <property type="component" value="Chromosome 2"/>
</dbReference>
<reference evidence="7 8" key="1">
    <citation type="submission" date="2024-01" db="EMBL/GenBank/DDBJ databases">
        <title>Comparative genomics of Cryptococcus and Kwoniella reveals pathogenesis evolution and contrasting modes of karyotype evolution via chromosome fusion or intercentromeric recombination.</title>
        <authorList>
            <person name="Coelho M.A."/>
            <person name="David-Palma M."/>
            <person name="Shea T."/>
            <person name="Bowers K."/>
            <person name="McGinley-Smith S."/>
            <person name="Mohammad A.W."/>
            <person name="Gnirke A."/>
            <person name="Yurkov A.M."/>
            <person name="Nowrousian M."/>
            <person name="Sun S."/>
            <person name="Cuomo C.A."/>
            <person name="Heitman J."/>
        </authorList>
    </citation>
    <scope>NUCLEOTIDE SEQUENCE [LARGE SCALE GENOMIC DNA]</scope>
    <source>
        <strain evidence="7 8">7685027</strain>
    </source>
</reference>
<evidence type="ECO:0000256" key="3">
    <source>
        <dbReference type="ARBA" id="ARBA00022964"/>
    </source>
</evidence>
<dbReference type="PANTHER" id="PTHR30468">
    <property type="entry name" value="ALPHA-KETOGLUTARATE-DEPENDENT SULFONATE DIOXYGENASE"/>
    <property type="match status" value="1"/>
</dbReference>
<feature type="domain" description="TauD/TfdA-like" evidence="6">
    <location>
        <begin position="67"/>
        <end position="146"/>
    </location>
</feature>
<comment type="similarity">
    <text evidence="1">Belongs to the TfdA dioxygenase family.</text>
</comment>
<accession>A0ABZ2ASD2</accession>
<dbReference type="GeneID" id="89988309"/>
<dbReference type="EMBL" id="CP143807">
    <property type="protein sequence ID" value="WVO20241.1"/>
    <property type="molecule type" value="Genomic_DNA"/>
</dbReference>
<name>A0ABZ2ASD2_9TREE</name>